<proteinExistence type="predicted"/>
<reference evidence="1 2" key="1">
    <citation type="submission" date="2021-03" db="EMBL/GenBank/DDBJ databases">
        <authorList>
            <person name="King G.J."/>
            <person name="Bancroft I."/>
            <person name="Baten A."/>
            <person name="Bloomfield J."/>
            <person name="Borpatragohain P."/>
            <person name="He Z."/>
            <person name="Irish N."/>
            <person name="Irwin J."/>
            <person name="Liu K."/>
            <person name="Mauleon R.P."/>
            <person name="Moore J."/>
            <person name="Morris R."/>
            <person name="Ostergaard L."/>
            <person name="Wang B."/>
            <person name="Wells R."/>
        </authorList>
    </citation>
    <scope>NUCLEOTIDE SEQUENCE [LARGE SCALE GENOMIC DNA]</scope>
    <source>
        <strain evidence="1">R-o-18</strain>
        <tissue evidence="1">Leaf</tissue>
    </source>
</reference>
<gene>
    <name evidence="1" type="primary">A02g507930.1_BraROA</name>
    <name evidence="1" type="ORF">IGI04_007234</name>
</gene>
<organism evidence="1 2">
    <name type="scientific">Brassica rapa subsp. trilocularis</name>
    <dbReference type="NCBI Taxonomy" id="1813537"/>
    <lineage>
        <taxon>Eukaryota</taxon>
        <taxon>Viridiplantae</taxon>
        <taxon>Streptophyta</taxon>
        <taxon>Embryophyta</taxon>
        <taxon>Tracheophyta</taxon>
        <taxon>Spermatophyta</taxon>
        <taxon>Magnoliopsida</taxon>
        <taxon>eudicotyledons</taxon>
        <taxon>Gunneridae</taxon>
        <taxon>Pentapetalae</taxon>
        <taxon>rosids</taxon>
        <taxon>malvids</taxon>
        <taxon>Brassicales</taxon>
        <taxon>Brassicaceae</taxon>
        <taxon>Brassiceae</taxon>
        <taxon>Brassica</taxon>
    </lineage>
</organism>
<accession>A0ABQ7NJ44</accession>
<comment type="caution">
    <text evidence="1">The sequence shown here is derived from an EMBL/GenBank/DDBJ whole genome shotgun (WGS) entry which is preliminary data.</text>
</comment>
<evidence type="ECO:0000313" key="1">
    <source>
        <dbReference type="EMBL" id="KAG5410915.1"/>
    </source>
</evidence>
<dbReference type="EMBL" id="JADBGQ010000002">
    <property type="protein sequence ID" value="KAG5410915.1"/>
    <property type="molecule type" value="Genomic_DNA"/>
</dbReference>
<evidence type="ECO:0000313" key="2">
    <source>
        <dbReference type="Proteomes" id="UP000823674"/>
    </source>
</evidence>
<name>A0ABQ7NJ44_BRACM</name>
<dbReference type="Proteomes" id="UP000823674">
    <property type="component" value="Chromosome A02"/>
</dbReference>
<protein>
    <recommendedName>
        <fullName evidence="3">DUF295 domain-containing protein</fullName>
    </recommendedName>
</protein>
<evidence type="ECO:0008006" key="3">
    <source>
        <dbReference type="Google" id="ProtNLM"/>
    </source>
</evidence>
<sequence>MGMKCTCLLGLEPLLMDDRKRPAQRGRHRRLCSLVMSPLDWDSPRCDSVYFISGEDYENPFVGSDFSFTPLSVCYSKPFRNSEASLPA</sequence>
<keyword evidence="2" id="KW-1185">Reference proteome</keyword>